<proteinExistence type="predicted"/>
<dbReference type="Proteomes" id="UP000068447">
    <property type="component" value="Chromosome"/>
</dbReference>
<keyword evidence="1" id="KW-0472">Membrane</keyword>
<feature type="transmembrane region" description="Helical" evidence="1">
    <location>
        <begin position="16"/>
        <end position="42"/>
    </location>
</feature>
<dbReference type="KEGG" id="lal:AT746_11105"/>
<name>A0A0U2PH09_9ALTE</name>
<keyword evidence="1" id="KW-1133">Transmembrane helix</keyword>
<dbReference type="STRING" id="1526571.AT746_11105"/>
<evidence type="ECO:0000313" key="2">
    <source>
        <dbReference type="EMBL" id="ALS98765.1"/>
    </source>
</evidence>
<keyword evidence="3" id="KW-1185">Reference proteome</keyword>
<dbReference type="AlphaFoldDB" id="A0A0U2PH09"/>
<evidence type="ECO:0000313" key="3">
    <source>
        <dbReference type="Proteomes" id="UP000068447"/>
    </source>
</evidence>
<evidence type="ECO:0000256" key="1">
    <source>
        <dbReference type="SAM" id="Phobius"/>
    </source>
</evidence>
<dbReference type="EMBL" id="CP013650">
    <property type="protein sequence ID" value="ALS98765.1"/>
    <property type="molecule type" value="Genomic_DNA"/>
</dbReference>
<organism evidence="2 3">
    <name type="scientific">Lacimicrobium alkaliphilum</name>
    <dbReference type="NCBI Taxonomy" id="1526571"/>
    <lineage>
        <taxon>Bacteria</taxon>
        <taxon>Pseudomonadati</taxon>
        <taxon>Pseudomonadota</taxon>
        <taxon>Gammaproteobacteria</taxon>
        <taxon>Alteromonadales</taxon>
        <taxon>Alteromonadaceae</taxon>
        <taxon>Lacimicrobium</taxon>
    </lineage>
</organism>
<accession>A0A0U2PH09</accession>
<reference evidence="2 3" key="1">
    <citation type="submission" date="2015-12" db="EMBL/GenBank/DDBJ databases">
        <title>Complete genome of Lacimicrobium alkaliphilum KCTC 32984.</title>
        <authorList>
            <person name="Kim S.-G."/>
            <person name="Lee Y.-J."/>
        </authorList>
    </citation>
    <scope>NUCLEOTIDE SEQUENCE [LARGE SCALE GENOMIC DNA]</scope>
    <source>
        <strain evidence="2 3">YelD216</strain>
    </source>
</reference>
<sequence>MPDITQPTRPTNNHQISLILLIFTALWLISCDAIAAPVNLYLYHKQAPSSPEISTTLNKD</sequence>
<keyword evidence="1" id="KW-0812">Transmembrane</keyword>
<protein>
    <submittedName>
        <fullName evidence="2">Uncharacterized protein</fullName>
    </submittedName>
</protein>
<gene>
    <name evidence="2" type="ORF">AT746_11105</name>
</gene>